<evidence type="ECO:0000256" key="3">
    <source>
        <dbReference type="ARBA" id="ARBA00013095"/>
    </source>
</evidence>
<evidence type="ECO:0000256" key="6">
    <source>
        <dbReference type="ARBA" id="ARBA00022729"/>
    </source>
</evidence>
<evidence type="ECO:0000256" key="2">
    <source>
        <dbReference type="ARBA" id="ARBA00007534"/>
    </source>
</evidence>
<dbReference type="Pfam" id="PF01083">
    <property type="entry name" value="Cutinase"/>
    <property type="match status" value="1"/>
</dbReference>
<evidence type="ECO:0000313" key="14">
    <source>
        <dbReference type="EMBL" id="TKX25205.1"/>
    </source>
</evidence>
<comment type="function">
    <text evidence="12">Catalyzes the hydrolysis of complex carboxylic polyesters found in the cell wall of plants. Degrades cutin, a macromolecule that forms the structure of the plant cuticle.</text>
</comment>
<dbReference type="Proteomes" id="UP000308133">
    <property type="component" value="Unassembled WGS sequence"/>
</dbReference>
<keyword evidence="8 11" id="KW-1015">Disulfide bond</keyword>
<evidence type="ECO:0000313" key="15">
    <source>
        <dbReference type="Proteomes" id="UP000308133"/>
    </source>
</evidence>
<dbReference type="InterPro" id="IPR011150">
    <property type="entry name" value="Cutinase_monf"/>
</dbReference>
<comment type="subcellular location">
    <subcellularLocation>
        <location evidence="1 12">Secreted</location>
    </subcellularLocation>
</comment>
<dbReference type="Gene3D" id="3.40.50.1820">
    <property type="entry name" value="alpha/beta hydrolase"/>
    <property type="match status" value="1"/>
</dbReference>
<evidence type="ECO:0000256" key="4">
    <source>
        <dbReference type="ARBA" id="ARBA00022487"/>
    </source>
</evidence>
<feature type="active site" description="Proton donor/acceptor" evidence="10">
    <location>
        <position position="201"/>
    </location>
</feature>
<comment type="similarity">
    <text evidence="2 12">Belongs to the cutinase family.</text>
</comment>
<dbReference type="SMART" id="SM01110">
    <property type="entry name" value="Cutinase"/>
    <property type="match status" value="1"/>
</dbReference>
<feature type="disulfide bond" evidence="11">
    <location>
        <begin position="183"/>
        <end position="190"/>
    </location>
</feature>
<dbReference type="GO" id="GO:0005576">
    <property type="term" value="C:extracellular region"/>
    <property type="evidence" value="ECO:0007669"/>
    <property type="project" value="UniProtKB-SubCell"/>
</dbReference>
<dbReference type="SUPFAM" id="SSF53474">
    <property type="entry name" value="alpha/beta-Hydrolases"/>
    <property type="match status" value="1"/>
</dbReference>
<evidence type="ECO:0000256" key="8">
    <source>
        <dbReference type="ARBA" id="ARBA00023157"/>
    </source>
</evidence>
<dbReference type="InterPro" id="IPR043580">
    <property type="entry name" value="CUTINASE_1"/>
</dbReference>
<sequence>MKTTLLLSLPLLALSAPTPLDTSLALDAAILEKRATGYSGGSTASDVTNGACAPLTVIFARGTSETGTVGTVVGPPLFSALKSKLNGNVALQGVSYPASAAGNANLGQDGGPTMAKLANQALSQCPGTKVVLSGYSQGAMVVHNAVQKSGFAAGNVAAAVLFGDPLLRQSVGSVPAAKVKEYCASGDGVCQTGTFSISAAHLSYGSDASAAADFIIQTAGVKA</sequence>
<dbReference type="InterPro" id="IPR000675">
    <property type="entry name" value="Cutinase/axe"/>
</dbReference>
<name>A0A4U7B635_9PEZI</name>
<dbReference type="InterPro" id="IPR029058">
    <property type="entry name" value="AB_hydrolase_fold"/>
</dbReference>
<dbReference type="EC" id="3.1.1.74" evidence="3 12"/>
<organism evidence="14 15">
    <name type="scientific">Elsinoe australis</name>
    <dbReference type="NCBI Taxonomy" id="40998"/>
    <lineage>
        <taxon>Eukaryota</taxon>
        <taxon>Fungi</taxon>
        <taxon>Dikarya</taxon>
        <taxon>Ascomycota</taxon>
        <taxon>Pezizomycotina</taxon>
        <taxon>Dothideomycetes</taxon>
        <taxon>Dothideomycetidae</taxon>
        <taxon>Myriangiales</taxon>
        <taxon>Elsinoaceae</taxon>
        <taxon>Elsinoe</taxon>
    </lineage>
</organism>
<feature type="chain" id="PRO_5020571649" description="Cutinase" evidence="13">
    <location>
        <begin position="16"/>
        <end position="223"/>
    </location>
</feature>
<protein>
    <recommendedName>
        <fullName evidence="3 12">Cutinase</fullName>
        <ecNumber evidence="3 12">3.1.1.74</ecNumber>
    </recommendedName>
</protein>
<feature type="active site" description="Nucleophile" evidence="10">
    <location>
        <position position="136"/>
    </location>
</feature>
<evidence type="ECO:0000256" key="11">
    <source>
        <dbReference type="PIRSR" id="PIRSR611150-2"/>
    </source>
</evidence>
<keyword evidence="5 12" id="KW-0964">Secreted</keyword>
<evidence type="ECO:0000256" key="13">
    <source>
        <dbReference type="SAM" id="SignalP"/>
    </source>
</evidence>
<comment type="catalytic activity">
    <reaction evidence="9 12">
        <text>cutin + H2O = cutin monomers.</text>
        <dbReference type="EC" id="3.1.1.74"/>
    </reaction>
</comment>
<evidence type="ECO:0000256" key="12">
    <source>
        <dbReference type="RuleBase" id="RU361263"/>
    </source>
</evidence>
<feature type="disulfide bond" evidence="11">
    <location>
        <begin position="52"/>
        <end position="125"/>
    </location>
</feature>
<keyword evidence="7 12" id="KW-0378">Hydrolase</keyword>
<evidence type="ECO:0000256" key="5">
    <source>
        <dbReference type="ARBA" id="ARBA00022525"/>
    </source>
</evidence>
<keyword evidence="6 13" id="KW-0732">Signal</keyword>
<accession>A0A4U7B635</accession>
<dbReference type="GO" id="GO:0016052">
    <property type="term" value="P:carbohydrate catabolic process"/>
    <property type="evidence" value="ECO:0007669"/>
    <property type="project" value="TreeGrafter"/>
</dbReference>
<feature type="signal peptide" evidence="13">
    <location>
        <begin position="1"/>
        <end position="15"/>
    </location>
</feature>
<keyword evidence="4 12" id="KW-0719">Serine esterase</keyword>
<dbReference type="GO" id="GO:0050525">
    <property type="term" value="F:cutinase activity"/>
    <property type="evidence" value="ECO:0007669"/>
    <property type="project" value="UniProtKB-UniRule"/>
</dbReference>
<evidence type="ECO:0000256" key="10">
    <source>
        <dbReference type="PIRSR" id="PIRSR611150-1"/>
    </source>
</evidence>
<gene>
    <name evidence="14" type="ORF">C1H76_2435</name>
</gene>
<feature type="active site" evidence="10">
    <location>
        <position position="187"/>
    </location>
</feature>
<dbReference type="PANTHER" id="PTHR48250:SF2">
    <property type="entry name" value="CUTINASE"/>
    <property type="match status" value="1"/>
</dbReference>
<reference evidence="14 15" key="1">
    <citation type="submission" date="2018-02" db="EMBL/GenBank/DDBJ databases">
        <title>Draft genome sequences of Elsinoe sp., causing black scab on jojoba.</title>
        <authorList>
            <person name="Stodart B."/>
            <person name="Jeffress S."/>
            <person name="Ash G."/>
            <person name="Arun Chinnappa K."/>
        </authorList>
    </citation>
    <scope>NUCLEOTIDE SEQUENCE [LARGE SCALE GENOMIC DNA]</scope>
    <source>
        <strain evidence="14 15">Hillstone_2</strain>
    </source>
</reference>
<evidence type="ECO:0000256" key="1">
    <source>
        <dbReference type="ARBA" id="ARBA00004613"/>
    </source>
</evidence>
<dbReference type="PROSITE" id="PS00155">
    <property type="entry name" value="CUTINASE_1"/>
    <property type="match status" value="1"/>
</dbReference>
<dbReference type="PANTHER" id="PTHR48250">
    <property type="entry name" value="CUTINASE 2-RELATED"/>
    <property type="match status" value="1"/>
</dbReference>
<dbReference type="AlphaFoldDB" id="A0A4U7B635"/>
<evidence type="ECO:0000256" key="9">
    <source>
        <dbReference type="ARBA" id="ARBA00034045"/>
    </source>
</evidence>
<comment type="caution">
    <text evidence="14">The sequence shown here is derived from an EMBL/GenBank/DDBJ whole genome shotgun (WGS) entry which is preliminary data.</text>
</comment>
<evidence type="ECO:0000256" key="7">
    <source>
        <dbReference type="ARBA" id="ARBA00022801"/>
    </source>
</evidence>
<dbReference type="EMBL" id="PTQR01000030">
    <property type="protein sequence ID" value="TKX25205.1"/>
    <property type="molecule type" value="Genomic_DNA"/>
</dbReference>
<proteinExistence type="inferred from homology"/>